<sequence length="401" mass="46786">MIWIQRKTGLYKYGISWLILVWILVLFFSQIAAFLTTVIDPSFLRLRYLVTFIFVFSLLVYVIKRRVGYEIISGLNYLVNVFVLILTGLIIFSGVQIYLKEKGHNFYLQNRKLPSLKIKDNKDIVWILLDEYASPASLKSQFNFKDSLVDSLGNKGFYVFENMNSRSDTTVYSVNSLFNLDDSVTISNYANATVYLNQSSWINHLTKFGYDFISLDFLNIGGHPKLQDLKIFPDNYIGQVLNGTLFISAWDSLFLKHKMPYDDYNQMIVSKFNKNMHLKRSRPVFTWTHLLIPHTPFYRDAHGRVNEHPIEVFDAASSKEVTRQYTSYLSYANTVVLKMLNGIPDWKNKIIIISGDHGARMLVPEHDPRRKKTFCAIYYPGMDKLKISKIKYMQQIPFYLH</sequence>
<name>A0A7W9DZH0_9SPHI</name>
<dbReference type="InterPro" id="IPR017850">
    <property type="entry name" value="Alkaline_phosphatase_core_sf"/>
</dbReference>
<dbReference type="AlphaFoldDB" id="A0A7W9DZH0"/>
<gene>
    <name evidence="2" type="ORF">HDE68_003242</name>
</gene>
<dbReference type="EMBL" id="JACHCE010000005">
    <property type="protein sequence ID" value="MBB5637327.1"/>
    <property type="molecule type" value="Genomic_DNA"/>
</dbReference>
<feature type="transmembrane region" description="Helical" evidence="1">
    <location>
        <begin position="75"/>
        <end position="99"/>
    </location>
</feature>
<keyword evidence="1" id="KW-0472">Membrane</keyword>
<keyword evidence="1" id="KW-1133">Transmembrane helix</keyword>
<evidence type="ECO:0008006" key="4">
    <source>
        <dbReference type="Google" id="ProtNLM"/>
    </source>
</evidence>
<organism evidence="2 3">
    <name type="scientific">Pedobacter cryoconitis</name>
    <dbReference type="NCBI Taxonomy" id="188932"/>
    <lineage>
        <taxon>Bacteria</taxon>
        <taxon>Pseudomonadati</taxon>
        <taxon>Bacteroidota</taxon>
        <taxon>Sphingobacteriia</taxon>
        <taxon>Sphingobacteriales</taxon>
        <taxon>Sphingobacteriaceae</taxon>
        <taxon>Pedobacter</taxon>
    </lineage>
</organism>
<reference evidence="2 3" key="1">
    <citation type="submission" date="2020-08" db="EMBL/GenBank/DDBJ databases">
        <title>Genomic Encyclopedia of Type Strains, Phase IV (KMG-V): Genome sequencing to study the core and pangenomes of soil and plant-associated prokaryotes.</title>
        <authorList>
            <person name="Whitman W."/>
        </authorList>
    </citation>
    <scope>NUCLEOTIDE SEQUENCE [LARGE SCALE GENOMIC DNA]</scope>
    <source>
        <strain evidence="2 3">S3M1</strain>
    </source>
</reference>
<dbReference type="SUPFAM" id="SSF53649">
    <property type="entry name" value="Alkaline phosphatase-like"/>
    <property type="match status" value="1"/>
</dbReference>
<comment type="caution">
    <text evidence="2">The sequence shown here is derived from an EMBL/GenBank/DDBJ whole genome shotgun (WGS) entry which is preliminary data.</text>
</comment>
<keyword evidence="1" id="KW-0812">Transmembrane</keyword>
<evidence type="ECO:0000313" key="2">
    <source>
        <dbReference type="EMBL" id="MBB5637327.1"/>
    </source>
</evidence>
<evidence type="ECO:0000313" key="3">
    <source>
        <dbReference type="Proteomes" id="UP000537204"/>
    </source>
</evidence>
<protein>
    <recommendedName>
        <fullName evidence="4">Sulfatase N-terminal domain-containing protein</fullName>
    </recommendedName>
</protein>
<dbReference type="Proteomes" id="UP000537204">
    <property type="component" value="Unassembled WGS sequence"/>
</dbReference>
<dbReference type="Gene3D" id="3.40.720.10">
    <property type="entry name" value="Alkaline Phosphatase, subunit A"/>
    <property type="match status" value="1"/>
</dbReference>
<accession>A0A7W9DZH0</accession>
<proteinExistence type="predicted"/>
<feature type="transmembrane region" description="Helical" evidence="1">
    <location>
        <begin position="15"/>
        <end position="39"/>
    </location>
</feature>
<feature type="transmembrane region" description="Helical" evidence="1">
    <location>
        <begin position="45"/>
        <end position="63"/>
    </location>
</feature>
<evidence type="ECO:0000256" key="1">
    <source>
        <dbReference type="SAM" id="Phobius"/>
    </source>
</evidence>